<evidence type="ECO:0000256" key="1">
    <source>
        <dbReference type="ARBA" id="ARBA00022737"/>
    </source>
</evidence>
<dbReference type="OrthoDB" id="662108at2759"/>
<feature type="region of interest" description="Disordered" evidence="2">
    <location>
        <begin position="27"/>
        <end position="56"/>
    </location>
</feature>
<dbReference type="EMBL" id="JAKOGI010000497">
    <property type="protein sequence ID" value="KAJ8434157.1"/>
    <property type="molecule type" value="Genomic_DNA"/>
</dbReference>
<organism evidence="4 5">
    <name type="scientific">Carnegiea gigantea</name>
    <dbReference type="NCBI Taxonomy" id="171969"/>
    <lineage>
        <taxon>Eukaryota</taxon>
        <taxon>Viridiplantae</taxon>
        <taxon>Streptophyta</taxon>
        <taxon>Embryophyta</taxon>
        <taxon>Tracheophyta</taxon>
        <taxon>Spermatophyta</taxon>
        <taxon>Magnoliopsida</taxon>
        <taxon>eudicotyledons</taxon>
        <taxon>Gunneridae</taxon>
        <taxon>Pentapetalae</taxon>
        <taxon>Caryophyllales</taxon>
        <taxon>Cactineae</taxon>
        <taxon>Cactaceae</taxon>
        <taxon>Cactoideae</taxon>
        <taxon>Echinocereeae</taxon>
        <taxon>Carnegiea</taxon>
    </lineage>
</organism>
<name>A0A9Q1Q9P9_9CARY</name>
<dbReference type="PANTHER" id="PTHR33115">
    <property type="entry name" value="ARM REPEAT SUPERFAMILY PROTEIN"/>
    <property type="match status" value="1"/>
</dbReference>
<keyword evidence="3" id="KW-0812">Transmembrane</keyword>
<dbReference type="Gene3D" id="1.25.10.10">
    <property type="entry name" value="Leucine-rich Repeat Variant"/>
    <property type="match status" value="1"/>
</dbReference>
<dbReference type="Proteomes" id="UP001153076">
    <property type="component" value="Unassembled WGS sequence"/>
</dbReference>
<dbReference type="PANTHER" id="PTHR33115:SF50">
    <property type="entry name" value="ARM REPEAT SUPERFAMILY PROTEIN"/>
    <property type="match status" value="1"/>
</dbReference>
<evidence type="ECO:0008006" key="6">
    <source>
        <dbReference type="Google" id="ProtNLM"/>
    </source>
</evidence>
<protein>
    <recommendedName>
        <fullName evidence="6">ARM repeat superfamily protein</fullName>
    </recommendedName>
</protein>
<comment type="caution">
    <text evidence="4">The sequence shown here is derived from an EMBL/GenBank/DDBJ whole genome shotgun (WGS) entry which is preliminary data.</text>
</comment>
<dbReference type="SUPFAM" id="SSF48371">
    <property type="entry name" value="ARM repeat"/>
    <property type="match status" value="1"/>
</dbReference>
<feature type="compositionally biased region" description="Basic and acidic residues" evidence="2">
    <location>
        <begin position="175"/>
        <end position="190"/>
    </location>
</feature>
<reference evidence="4" key="1">
    <citation type="submission" date="2022-04" db="EMBL/GenBank/DDBJ databases">
        <title>Carnegiea gigantea Genome sequencing and assembly v2.</title>
        <authorList>
            <person name="Copetti D."/>
            <person name="Sanderson M.J."/>
            <person name="Burquez A."/>
            <person name="Wojciechowski M.F."/>
        </authorList>
    </citation>
    <scope>NUCLEOTIDE SEQUENCE</scope>
    <source>
        <strain evidence="4">SGP5-SGP5p</strain>
        <tissue evidence="4">Aerial part</tissue>
    </source>
</reference>
<evidence type="ECO:0000313" key="4">
    <source>
        <dbReference type="EMBL" id="KAJ8434157.1"/>
    </source>
</evidence>
<dbReference type="InterPro" id="IPR011989">
    <property type="entry name" value="ARM-like"/>
</dbReference>
<proteinExistence type="predicted"/>
<dbReference type="AlphaFoldDB" id="A0A9Q1Q9P9"/>
<feature type="transmembrane region" description="Helical" evidence="3">
    <location>
        <begin position="267"/>
        <end position="290"/>
    </location>
</feature>
<evidence type="ECO:0000256" key="3">
    <source>
        <dbReference type="SAM" id="Phobius"/>
    </source>
</evidence>
<gene>
    <name evidence="4" type="ORF">Cgig2_000877</name>
</gene>
<dbReference type="InterPro" id="IPR016024">
    <property type="entry name" value="ARM-type_fold"/>
</dbReference>
<feature type="compositionally biased region" description="Polar residues" evidence="2">
    <location>
        <begin position="27"/>
        <end position="38"/>
    </location>
</feature>
<evidence type="ECO:0000313" key="5">
    <source>
        <dbReference type="Proteomes" id="UP001153076"/>
    </source>
</evidence>
<dbReference type="SMART" id="SM00185">
    <property type="entry name" value="ARM"/>
    <property type="match status" value="2"/>
</dbReference>
<keyword evidence="5" id="KW-1185">Reference proteome</keyword>
<keyword evidence="3" id="KW-1133">Transmembrane helix</keyword>
<feature type="transmembrane region" description="Helical" evidence="3">
    <location>
        <begin position="228"/>
        <end position="247"/>
    </location>
</feature>
<feature type="region of interest" description="Disordered" evidence="2">
    <location>
        <begin position="172"/>
        <end position="197"/>
    </location>
</feature>
<feature type="transmembrane region" description="Helical" evidence="3">
    <location>
        <begin position="81"/>
        <end position="103"/>
    </location>
</feature>
<sequence>MEHDSTSEDGSRSVHLQITELQLISDDQSQNAVTSGSELTGVGKKESTDVTSSTPLSPVVRAPEKKLTLFALRLAVLEKSATGLGTLGFIWATVVLLGGFAITLDKTDFWVITVILLFEATRIFSRSHELEWQHQSIWSITESGINGVRLLKSSSMSIWRALKHICRLSSSGSSYDKHKNEGDNRAEKPGKTNGKHLATRRWESSEVPILPYAPWVFMARNISEILQCLQIAAAIACIVLSLMKLIMRNYGAIEKGDTDKRNRKAALNIFYSLALAEASLFLLEKVYWLYKVFWCKILEKVNLQSDLGPSGVVSVRRFFYDAYSKCISGSIFDGLKMDMVSFAMELLGSNLPDEQLMGAQILRRFSVNEQFSDDTLQKIGMNFSTVERLVEMLNWKHPQEVEIRKSAAETLSKLAGKKQNSLRVAWIAGAMESIGSLLHRTSRLEIGERSTNVDQDNDAYWAINNLGLLILQKLARDHDSCRKIGNARDLLPKIIDFTHIEERALKSDNVTTVQIQIVKRSLQVIKRLASSTGDTGKQLRKEISENIFTIINIREILHHGQKHPKLQKLAIDILTRLAMEDGATQKIERTGGILKELLNIFFNNGVPKEWDFVRTAAGEALVMLALESKSSCHRIIKLGALEKLVKALEDTLLCVNAAGILRNLCTYSPDDCFEELRVITVAMPRILEVIVSKEIELQEAMTGLAARAFKFMTCEESGLMFKRSEVKEQELAMALIDILKKHQYPSTRIPRIRRFAIELATWMMRDQKNIHIFKNLGLENELENVLDSTSEVESFNILSGPVGLSRFKSSIQSLVDTALDLLKNK</sequence>
<accession>A0A9Q1Q9P9</accession>
<keyword evidence="3" id="KW-0472">Membrane</keyword>
<dbReference type="InterPro" id="IPR000225">
    <property type="entry name" value="Armadillo"/>
</dbReference>
<evidence type="ECO:0000256" key="2">
    <source>
        <dbReference type="SAM" id="MobiDB-lite"/>
    </source>
</evidence>
<keyword evidence="1" id="KW-0677">Repeat</keyword>